<keyword evidence="1" id="KW-0732">Signal</keyword>
<dbReference type="AlphaFoldDB" id="A0A3N4QDE5"/>
<organism evidence="2 3">
    <name type="scientific">Chitinophaga lutea</name>
    <dbReference type="NCBI Taxonomy" id="2488634"/>
    <lineage>
        <taxon>Bacteria</taxon>
        <taxon>Pseudomonadati</taxon>
        <taxon>Bacteroidota</taxon>
        <taxon>Chitinophagia</taxon>
        <taxon>Chitinophagales</taxon>
        <taxon>Chitinophagaceae</taxon>
        <taxon>Chitinophaga</taxon>
    </lineage>
</organism>
<proteinExistence type="predicted"/>
<feature type="signal peptide" evidence="1">
    <location>
        <begin position="1"/>
        <end position="21"/>
    </location>
</feature>
<sequence>MKVIRYAIILMLLATTTGLRAQEDSSAPKKRVSYHFHFYAPAKPRTGYITAGGNGPLLSFANVDKAGEHVRNIPRFTVFFNVGTNYNYDFTNNFGIFSGLNIKNIGLITKPNDSVKLKQRVYTLGVPLGLKFGNMRNGFFFFMGGEYDLAFNYKEKFFLHGDKKSKFNEWFSDRTPLLMPSVFAGFRFSPGFGLKVQYYLNDFYNKDYTQTVNGVKEQPYKDLKAKMMFVTLSYNFGVRWETDRYHKRHHDKYRKGTKVIIEKKTVTD</sequence>
<keyword evidence="3" id="KW-1185">Reference proteome</keyword>
<comment type="caution">
    <text evidence="2">The sequence shown here is derived from an EMBL/GenBank/DDBJ whole genome shotgun (WGS) entry which is preliminary data.</text>
</comment>
<evidence type="ECO:0000256" key="1">
    <source>
        <dbReference type="SAM" id="SignalP"/>
    </source>
</evidence>
<reference evidence="2 3" key="1">
    <citation type="submission" date="2018-11" db="EMBL/GenBank/DDBJ databases">
        <title>Chitinophaga lutea sp.nov., isolate from arsenic contaminated soil.</title>
        <authorList>
            <person name="Zong Y."/>
        </authorList>
    </citation>
    <scope>NUCLEOTIDE SEQUENCE [LARGE SCALE GENOMIC DNA]</scope>
    <source>
        <strain evidence="2 3">ZY74</strain>
    </source>
</reference>
<gene>
    <name evidence="2" type="ORF">EGT74_10880</name>
</gene>
<evidence type="ECO:0000313" key="3">
    <source>
        <dbReference type="Proteomes" id="UP000278351"/>
    </source>
</evidence>
<feature type="chain" id="PRO_5017983294" evidence="1">
    <location>
        <begin position="22"/>
        <end position="268"/>
    </location>
</feature>
<accession>A0A3N4QDE5</accession>
<evidence type="ECO:0000313" key="2">
    <source>
        <dbReference type="EMBL" id="RPE13987.1"/>
    </source>
</evidence>
<dbReference type="EMBL" id="RPDH01000001">
    <property type="protein sequence ID" value="RPE13987.1"/>
    <property type="molecule type" value="Genomic_DNA"/>
</dbReference>
<dbReference type="OrthoDB" id="1118205at2"/>
<protein>
    <submittedName>
        <fullName evidence="2">Uncharacterized protein</fullName>
    </submittedName>
</protein>
<dbReference type="Proteomes" id="UP000278351">
    <property type="component" value="Unassembled WGS sequence"/>
</dbReference>
<name>A0A3N4QDE5_9BACT</name>
<dbReference type="RefSeq" id="WP_123846500.1">
    <property type="nucleotide sequence ID" value="NZ_RPDH01000001.1"/>
</dbReference>